<keyword evidence="3" id="KW-1185">Reference proteome</keyword>
<dbReference type="NCBIfam" id="NF040508">
    <property type="entry name" value="LVIS_2131_fam"/>
    <property type="match status" value="1"/>
</dbReference>
<feature type="transmembrane region" description="Helical" evidence="1">
    <location>
        <begin position="45"/>
        <end position="67"/>
    </location>
</feature>
<evidence type="ECO:0000256" key="1">
    <source>
        <dbReference type="SAM" id="Phobius"/>
    </source>
</evidence>
<accession>A0A0R1UPD1</accession>
<dbReference type="AlphaFoldDB" id="A0A0R1UPD1"/>
<dbReference type="Proteomes" id="UP000051084">
    <property type="component" value="Unassembled WGS sequence"/>
</dbReference>
<keyword evidence="1" id="KW-1133">Transmembrane helix</keyword>
<dbReference type="PATRIC" id="fig|1423742.4.peg.1196"/>
<name>A0A0R1UPD1_9LACO</name>
<evidence type="ECO:0000313" key="2">
    <source>
        <dbReference type="EMBL" id="KRL95105.1"/>
    </source>
</evidence>
<dbReference type="InterPro" id="IPR049731">
    <property type="entry name" value="LVIS_2131-like"/>
</dbReference>
<gene>
    <name evidence="2" type="ORF">FC21_GL001153</name>
</gene>
<feature type="transmembrane region" description="Helical" evidence="1">
    <location>
        <begin position="6"/>
        <end position="25"/>
    </location>
</feature>
<proteinExistence type="predicted"/>
<organism evidence="2 3">
    <name type="scientific">Limosilactobacillus equigenerosi DSM 18793 = JCM 14505</name>
    <dbReference type="NCBI Taxonomy" id="1423742"/>
    <lineage>
        <taxon>Bacteria</taxon>
        <taxon>Bacillati</taxon>
        <taxon>Bacillota</taxon>
        <taxon>Bacilli</taxon>
        <taxon>Lactobacillales</taxon>
        <taxon>Lactobacillaceae</taxon>
        <taxon>Limosilactobacillus</taxon>
    </lineage>
</organism>
<dbReference type="OrthoDB" id="2311501at2"/>
<evidence type="ECO:0000313" key="3">
    <source>
        <dbReference type="Proteomes" id="UP000051084"/>
    </source>
</evidence>
<comment type="caution">
    <text evidence="2">The sequence shown here is derived from an EMBL/GenBank/DDBJ whole genome shotgun (WGS) entry which is preliminary data.</text>
</comment>
<reference evidence="2 3" key="1">
    <citation type="journal article" date="2015" name="Genome Announc.">
        <title>Expanding the biotechnology potential of lactobacilli through comparative genomics of 213 strains and associated genera.</title>
        <authorList>
            <person name="Sun Z."/>
            <person name="Harris H.M."/>
            <person name="McCann A."/>
            <person name="Guo C."/>
            <person name="Argimon S."/>
            <person name="Zhang W."/>
            <person name="Yang X."/>
            <person name="Jeffery I.B."/>
            <person name="Cooney J.C."/>
            <person name="Kagawa T.F."/>
            <person name="Liu W."/>
            <person name="Song Y."/>
            <person name="Salvetti E."/>
            <person name="Wrobel A."/>
            <person name="Rasinkangas P."/>
            <person name="Parkhill J."/>
            <person name="Rea M.C."/>
            <person name="O'Sullivan O."/>
            <person name="Ritari J."/>
            <person name="Douillard F.P."/>
            <person name="Paul Ross R."/>
            <person name="Yang R."/>
            <person name="Briner A.E."/>
            <person name="Felis G.E."/>
            <person name="de Vos W.M."/>
            <person name="Barrangou R."/>
            <person name="Klaenhammer T.R."/>
            <person name="Caufield P.W."/>
            <person name="Cui Y."/>
            <person name="Zhang H."/>
            <person name="O'Toole P.W."/>
        </authorList>
    </citation>
    <scope>NUCLEOTIDE SEQUENCE [LARGE SCALE GENOMIC DNA]</scope>
    <source>
        <strain evidence="2 3">DSM 18793</strain>
    </source>
</reference>
<protein>
    <submittedName>
        <fullName evidence="2">Uncharacterized protein</fullName>
    </submittedName>
</protein>
<dbReference type="STRING" id="417373.GCA_001570685_00094"/>
<sequence length="206" mass="23651">MSWNWLGWVAWLGTVAWVWYVIHYIRVHQLMLIAREQRRFSNRLLAQYLGLGLIAVVLVGGMSYLTWFRNVAATDTSAVTVTTKYRPLQITSSGDNYYYVKVNHSAGGNRGVVSYTYQTQGNQWTTSAYFTTLADGNEILPARSMDLPWQVTKLKQMDKETGHAFVATMEVKYRNTWLNGLGLRSHRTAAQYTLLRIPSDQMEIQK</sequence>
<keyword evidence="1" id="KW-0812">Transmembrane</keyword>
<dbReference type="EMBL" id="AZGC01000026">
    <property type="protein sequence ID" value="KRL95105.1"/>
    <property type="molecule type" value="Genomic_DNA"/>
</dbReference>
<dbReference type="RefSeq" id="WP_054652293.1">
    <property type="nucleotide sequence ID" value="NZ_AZGC01000026.1"/>
</dbReference>
<keyword evidence="1" id="KW-0472">Membrane</keyword>